<evidence type="ECO:0000313" key="4">
    <source>
        <dbReference type="EMBL" id="GBN93329.1"/>
    </source>
</evidence>
<dbReference type="EMBL" id="BGPR01024893">
    <property type="protein sequence ID" value="GBN93329.1"/>
    <property type="molecule type" value="Genomic_DNA"/>
</dbReference>
<evidence type="ECO:0000313" key="3">
    <source>
        <dbReference type="EMBL" id="GBN92252.1"/>
    </source>
</evidence>
<accession>A0A4Y2SCE1</accession>
<dbReference type="OrthoDB" id="6431570at2759"/>
<dbReference type="EMBL" id="BGPR01024283">
    <property type="protein sequence ID" value="GBN92252.1"/>
    <property type="molecule type" value="Genomic_DNA"/>
</dbReference>
<dbReference type="EMBL" id="BGPR01021117">
    <property type="protein sequence ID" value="GBN86111.1"/>
    <property type="molecule type" value="Genomic_DNA"/>
</dbReference>
<evidence type="ECO:0000313" key="1">
    <source>
        <dbReference type="EMBL" id="GBN85483.1"/>
    </source>
</evidence>
<dbReference type="EMBL" id="BGPR01020795">
    <property type="protein sequence ID" value="GBN85483.1"/>
    <property type="molecule type" value="Genomic_DNA"/>
</dbReference>
<keyword evidence="5" id="KW-1185">Reference proteome</keyword>
<name>A0A4Y2SCE1_ARAVE</name>
<dbReference type="Proteomes" id="UP000499080">
    <property type="component" value="Unassembled WGS sequence"/>
</dbReference>
<proteinExistence type="predicted"/>
<sequence length="92" mass="10467">MAAVRRLMQRAKRKVAVMGLGDAFAFFGELGPESIEVVLWRGGRTMFFARGGFYLHPPTPIPQPLLSPLLYKQEDSSHWKKDSLRKNGTIHR</sequence>
<evidence type="ECO:0000313" key="5">
    <source>
        <dbReference type="Proteomes" id="UP000499080"/>
    </source>
</evidence>
<reference evidence="1 5" key="1">
    <citation type="journal article" date="2019" name="Sci. Rep.">
        <title>Orb-weaving spider Araneus ventricosus genome elucidates the spidroin gene catalogue.</title>
        <authorList>
            <person name="Kono N."/>
            <person name="Nakamura H."/>
            <person name="Ohtoshi R."/>
            <person name="Moran D.A.P."/>
            <person name="Shinohara A."/>
            <person name="Yoshida Y."/>
            <person name="Fujiwara M."/>
            <person name="Mori M."/>
            <person name="Tomita M."/>
            <person name="Arakawa K."/>
        </authorList>
    </citation>
    <scope>NUCLEOTIDE SEQUENCE [LARGE SCALE GENOMIC DNA]</scope>
</reference>
<organism evidence="1 5">
    <name type="scientific">Araneus ventricosus</name>
    <name type="common">Orbweaver spider</name>
    <name type="synonym">Epeira ventricosa</name>
    <dbReference type="NCBI Taxonomy" id="182803"/>
    <lineage>
        <taxon>Eukaryota</taxon>
        <taxon>Metazoa</taxon>
        <taxon>Ecdysozoa</taxon>
        <taxon>Arthropoda</taxon>
        <taxon>Chelicerata</taxon>
        <taxon>Arachnida</taxon>
        <taxon>Araneae</taxon>
        <taxon>Araneomorphae</taxon>
        <taxon>Entelegynae</taxon>
        <taxon>Araneoidea</taxon>
        <taxon>Araneidae</taxon>
        <taxon>Araneus</taxon>
    </lineage>
</organism>
<evidence type="ECO:0000313" key="2">
    <source>
        <dbReference type="EMBL" id="GBN86111.1"/>
    </source>
</evidence>
<dbReference type="AlphaFoldDB" id="A0A4Y2SCE1"/>
<comment type="caution">
    <text evidence="1">The sequence shown here is derived from an EMBL/GenBank/DDBJ whole genome shotgun (WGS) entry which is preliminary data.</text>
</comment>
<gene>
    <name evidence="2" type="ORF">AVEN_2417_1</name>
    <name evidence="4" type="ORF">AVEN_265351_1</name>
    <name evidence="1" type="ORF">AVEN_69449_1</name>
    <name evidence="3" type="ORF">AVEN_96754_1</name>
</gene>
<protein>
    <submittedName>
        <fullName evidence="1">Uncharacterized protein</fullName>
    </submittedName>
</protein>